<accession>A0ABN7ZLE5</accession>
<comment type="caution">
    <text evidence="1">The sequence shown here is derived from an EMBL/GenBank/DDBJ whole genome shotgun (WGS) entry which is preliminary data.</text>
</comment>
<proteinExistence type="predicted"/>
<keyword evidence="2" id="KW-1185">Reference proteome</keyword>
<evidence type="ECO:0000313" key="2">
    <source>
        <dbReference type="Proteomes" id="UP000706525"/>
    </source>
</evidence>
<gene>
    <name evidence="1" type="ORF">LMG32289_05822</name>
</gene>
<dbReference type="RefSeq" id="WP_290370925.1">
    <property type="nucleotide sequence ID" value="NZ_CAJZAG010000013.1"/>
</dbReference>
<sequence>MNAIWSIKPLHVSAAWTLLSTMQARIAASEAEAVVKISRST</sequence>
<reference evidence="1 2" key="1">
    <citation type="submission" date="2021-08" db="EMBL/GenBank/DDBJ databases">
        <authorList>
            <person name="Peeters C."/>
        </authorList>
    </citation>
    <scope>NUCLEOTIDE SEQUENCE [LARGE SCALE GENOMIC DNA]</scope>
    <source>
        <strain evidence="1 2">LMG 32289</strain>
    </source>
</reference>
<organism evidence="1 2">
    <name type="scientific">Cupriavidus pampae</name>
    <dbReference type="NCBI Taxonomy" id="659251"/>
    <lineage>
        <taxon>Bacteria</taxon>
        <taxon>Pseudomonadati</taxon>
        <taxon>Pseudomonadota</taxon>
        <taxon>Betaproteobacteria</taxon>
        <taxon>Burkholderiales</taxon>
        <taxon>Burkholderiaceae</taxon>
        <taxon>Cupriavidus</taxon>
    </lineage>
</organism>
<dbReference type="EMBL" id="CAJZAG010000013">
    <property type="protein sequence ID" value="CAG9185002.1"/>
    <property type="molecule type" value="Genomic_DNA"/>
</dbReference>
<protein>
    <submittedName>
        <fullName evidence="1">Uncharacterized protein</fullName>
    </submittedName>
</protein>
<evidence type="ECO:0000313" key="1">
    <source>
        <dbReference type="EMBL" id="CAG9185002.1"/>
    </source>
</evidence>
<dbReference type="Proteomes" id="UP000706525">
    <property type="component" value="Unassembled WGS sequence"/>
</dbReference>
<name>A0ABN7ZLE5_9BURK</name>